<dbReference type="EMBL" id="LGKN01000003">
    <property type="protein sequence ID" value="KPL89282.1"/>
    <property type="molecule type" value="Genomic_DNA"/>
</dbReference>
<evidence type="ECO:0000313" key="2">
    <source>
        <dbReference type="Proteomes" id="UP000050502"/>
    </source>
</evidence>
<protein>
    <submittedName>
        <fullName evidence="1">Uncharacterized protein</fullName>
    </submittedName>
</protein>
<accession>A0A0N8GSH1</accession>
<sequence length="79" mass="9086">MAHVKVVVIEPYEAYEILTGEVGWLPFSLKTEDGRKFSLFPHHGLFDIIRWLKEGHLVVDMRDTQTGKLLRGSMTKTKS</sequence>
<dbReference type="RefSeq" id="WP_054492646.1">
    <property type="nucleotide sequence ID" value="NZ_BBZA01000077.1"/>
</dbReference>
<comment type="caution">
    <text evidence="1">The sequence shown here is derived from an EMBL/GenBank/DDBJ whole genome shotgun (WGS) entry which is preliminary data.</text>
</comment>
<proteinExistence type="predicted"/>
<gene>
    <name evidence="1" type="ORF">SE16_02060</name>
</gene>
<name>A0A0N8GSH1_9CHLR</name>
<organism evidence="1 2">
    <name type="scientific">Ardenticatena maritima</name>
    <dbReference type="NCBI Taxonomy" id="872965"/>
    <lineage>
        <taxon>Bacteria</taxon>
        <taxon>Bacillati</taxon>
        <taxon>Chloroflexota</taxon>
        <taxon>Ardenticatenia</taxon>
        <taxon>Ardenticatenales</taxon>
        <taxon>Ardenticatenaceae</taxon>
        <taxon>Ardenticatena</taxon>
    </lineage>
</organism>
<dbReference type="Proteomes" id="UP000050502">
    <property type="component" value="Unassembled WGS sequence"/>
</dbReference>
<reference evidence="1 2" key="1">
    <citation type="submission" date="2015-07" db="EMBL/GenBank/DDBJ databases">
        <title>Whole genome sequence of Ardenticatena maritima DSM 23922.</title>
        <authorList>
            <person name="Hemp J."/>
            <person name="Ward L.M."/>
            <person name="Pace L.A."/>
            <person name="Fischer W.W."/>
        </authorList>
    </citation>
    <scope>NUCLEOTIDE SEQUENCE [LARGE SCALE GENOMIC DNA]</scope>
    <source>
        <strain evidence="1 2">110S</strain>
    </source>
</reference>
<evidence type="ECO:0000313" key="1">
    <source>
        <dbReference type="EMBL" id="KPL89282.1"/>
    </source>
</evidence>
<dbReference type="AlphaFoldDB" id="A0A0N8GSH1"/>